<evidence type="ECO:0000256" key="9">
    <source>
        <dbReference type="ARBA" id="ARBA00023201"/>
    </source>
</evidence>
<keyword evidence="13" id="KW-1185">Reference proteome</keyword>
<evidence type="ECO:0000313" key="13">
    <source>
        <dbReference type="Proteomes" id="UP000762676"/>
    </source>
</evidence>
<reference evidence="12 13" key="1">
    <citation type="journal article" date="2021" name="Elife">
        <title>Chloroplast acquisition without the gene transfer in kleptoplastic sea slugs, Plakobranchus ocellatus.</title>
        <authorList>
            <person name="Maeda T."/>
            <person name="Takahashi S."/>
            <person name="Yoshida T."/>
            <person name="Shimamura S."/>
            <person name="Takaki Y."/>
            <person name="Nagai Y."/>
            <person name="Toyoda A."/>
            <person name="Suzuki Y."/>
            <person name="Arimoto A."/>
            <person name="Ishii H."/>
            <person name="Satoh N."/>
            <person name="Nishiyama T."/>
            <person name="Hasebe M."/>
            <person name="Maruyama T."/>
            <person name="Minagawa J."/>
            <person name="Obokata J."/>
            <person name="Shigenobu S."/>
        </authorList>
    </citation>
    <scope>NUCLEOTIDE SEQUENCE [LARGE SCALE GENOMIC DNA]</scope>
</reference>
<dbReference type="GO" id="GO:0015280">
    <property type="term" value="F:ligand-gated sodium channel activity"/>
    <property type="evidence" value="ECO:0007669"/>
    <property type="project" value="TreeGrafter"/>
</dbReference>
<keyword evidence="4 11" id="KW-0812">Transmembrane</keyword>
<keyword evidence="9 11" id="KW-0739">Sodium transport</keyword>
<comment type="caution">
    <text evidence="12">The sequence shown here is derived from an EMBL/GenBank/DDBJ whole genome shotgun (WGS) entry which is preliminary data.</text>
</comment>
<proteinExistence type="inferred from homology"/>
<evidence type="ECO:0000256" key="1">
    <source>
        <dbReference type="ARBA" id="ARBA00004141"/>
    </source>
</evidence>
<dbReference type="AlphaFoldDB" id="A0AAV4JKK6"/>
<evidence type="ECO:0000256" key="3">
    <source>
        <dbReference type="ARBA" id="ARBA00022461"/>
    </source>
</evidence>
<evidence type="ECO:0000256" key="6">
    <source>
        <dbReference type="ARBA" id="ARBA00023053"/>
    </source>
</evidence>
<keyword evidence="7 11" id="KW-0406">Ion transport</keyword>
<evidence type="ECO:0000256" key="8">
    <source>
        <dbReference type="ARBA" id="ARBA00023136"/>
    </source>
</evidence>
<keyword evidence="10 11" id="KW-0407">Ion channel</keyword>
<keyword evidence="5" id="KW-1133">Transmembrane helix</keyword>
<dbReference type="InterPro" id="IPR001873">
    <property type="entry name" value="ENaC"/>
</dbReference>
<comment type="subcellular location">
    <subcellularLocation>
        <location evidence="1">Membrane</location>
        <topology evidence="1">Multi-pass membrane protein</topology>
    </subcellularLocation>
</comment>
<evidence type="ECO:0000256" key="11">
    <source>
        <dbReference type="RuleBase" id="RU000679"/>
    </source>
</evidence>
<organism evidence="12 13">
    <name type="scientific">Elysia marginata</name>
    <dbReference type="NCBI Taxonomy" id="1093978"/>
    <lineage>
        <taxon>Eukaryota</taxon>
        <taxon>Metazoa</taxon>
        <taxon>Spiralia</taxon>
        <taxon>Lophotrochozoa</taxon>
        <taxon>Mollusca</taxon>
        <taxon>Gastropoda</taxon>
        <taxon>Heterobranchia</taxon>
        <taxon>Euthyneura</taxon>
        <taxon>Panpulmonata</taxon>
        <taxon>Sacoglossa</taxon>
        <taxon>Placobranchoidea</taxon>
        <taxon>Plakobranchidae</taxon>
        <taxon>Elysia</taxon>
    </lineage>
</organism>
<keyword evidence="2 11" id="KW-0813">Transport</keyword>
<comment type="similarity">
    <text evidence="11">Belongs to the amiloride-sensitive sodium channel (TC 1.A.6) family.</text>
</comment>
<evidence type="ECO:0000256" key="7">
    <source>
        <dbReference type="ARBA" id="ARBA00023065"/>
    </source>
</evidence>
<dbReference type="Proteomes" id="UP000762676">
    <property type="component" value="Unassembled WGS sequence"/>
</dbReference>
<evidence type="ECO:0000313" key="12">
    <source>
        <dbReference type="EMBL" id="GFS23254.1"/>
    </source>
</evidence>
<evidence type="ECO:0000256" key="2">
    <source>
        <dbReference type="ARBA" id="ARBA00022448"/>
    </source>
</evidence>
<evidence type="ECO:0000256" key="10">
    <source>
        <dbReference type="ARBA" id="ARBA00023303"/>
    </source>
</evidence>
<dbReference type="Pfam" id="PF00858">
    <property type="entry name" value="ASC"/>
    <property type="match status" value="1"/>
</dbReference>
<dbReference type="Gene3D" id="1.10.287.770">
    <property type="entry name" value="YojJ-like"/>
    <property type="match status" value="1"/>
</dbReference>
<keyword evidence="8" id="KW-0472">Membrane</keyword>
<keyword evidence="3 11" id="KW-0894">Sodium channel</keyword>
<evidence type="ECO:0000256" key="5">
    <source>
        <dbReference type="ARBA" id="ARBA00022989"/>
    </source>
</evidence>
<name>A0AAV4JKK6_9GAST</name>
<keyword evidence="6" id="KW-0915">Sodium</keyword>
<sequence>MSGKIYTSRTFSVHFSPENSSIGKATAHDAAASSTRVINGDGFLPTRKDASTQIAADVEQELEVVMANKNIPCTCQAMDESVTVGDLIRYYRESATIHGVARIKDKKFYVFRSWQLEHLPCEELFKPVQTNLGVCFTFNGRNQDNETTDLKKATSNWSMLRVLVDTQNDRSYFSKVIHAGVKVLVHEPEHTPYPEWKGWFLRPGVAASLAVARTETSRLPAPYKAYKNSYCADIRHEGYKNPLKRYKLYSHENCLSECLMDFMEGECGCLSYNAHFDGNYTVCSAKQTLACEIPNSAKIEFSDLQSCSCPRSCDQVAYDADVTYADFASMFIQEQALKDNITGLNDTLRRNVIDFRVFFKSLNVYEVRQEPKLTRETIIGTVGGQMGLFLGASILSITELAEVLLLVIARAVRHCALWVARRGKVHPASYDETGKIRGQTTESGGS</sequence>
<dbReference type="GO" id="GO:0005886">
    <property type="term" value="C:plasma membrane"/>
    <property type="evidence" value="ECO:0007669"/>
    <property type="project" value="TreeGrafter"/>
</dbReference>
<dbReference type="EMBL" id="BMAT01010258">
    <property type="protein sequence ID" value="GFS23254.1"/>
    <property type="molecule type" value="Genomic_DNA"/>
</dbReference>
<dbReference type="Gene3D" id="2.60.470.10">
    <property type="entry name" value="Acid-sensing ion channels like domains"/>
    <property type="match status" value="1"/>
</dbReference>
<evidence type="ECO:0000256" key="4">
    <source>
        <dbReference type="ARBA" id="ARBA00022692"/>
    </source>
</evidence>
<gene>
    <name evidence="12" type="ORF">ElyMa_005128800</name>
</gene>
<protein>
    <submittedName>
        <fullName evidence="12">Acid-sensing ion channel 1-like</fullName>
    </submittedName>
</protein>
<dbReference type="PANTHER" id="PTHR11690">
    <property type="entry name" value="AMILORIDE-SENSITIVE SODIUM CHANNEL-RELATED"/>
    <property type="match status" value="1"/>
</dbReference>
<dbReference type="PRINTS" id="PR01078">
    <property type="entry name" value="AMINACHANNEL"/>
</dbReference>
<accession>A0AAV4JKK6</accession>